<dbReference type="InterPro" id="IPR011990">
    <property type="entry name" value="TPR-like_helical_dom_sf"/>
</dbReference>
<evidence type="ECO:0000313" key="2">
    <source>
        <dbReference type="Proteomes" id="UP000192266"/>
    </source>
</evidence>
<gene>
    <name evidence="1" type="ORF">SAMN00120144_0350</name>
</gene>
<dbReference type="STRING" id="645990.SAMN00120144_0350"/>
<dbReference type="Pfam" id="PF12771">
    <property type="entry name" value="SusD-like_2"/>
    <property type="match status" value="1"/>
</dbReference>
<dbReference type="RefSeq" id="WP_084446462.1">
    <property type="nucleotide sequence ID" value="NZ_FWWW01000075.1"/>
</dbReference>
<dbReference type="Gene3D" id="1.25.40.390">
    <property type="match status" value="1"/>
</dbReference>
<dbReference type="OrthoDB" id="622163at2"/>
<dbReference type="AlphaFoldDB" id="A0A1W1VWP0"/>
<sequence length="481" mass="52664">MKKILLFGFTALFLATSCVDSLDDYNVDPKRATTVPGVTLITNAQRSLARTITSSNVNLNPFRLYVQYWAQTTYFDESIYNIDTRAINNTFWTALYRDVLGDLREAKKIITADPVPTEAVKANQLAILEVMEVYAWSTLVNTFGNVPYTQALDFKNTQPAYDDAATIYTDLIARLDAAIGQMKGDAGSGSFADADLYYHGDIAGWLKFANSLKLRMALTIADVDATKAKLLAEQAASKVLTSNADNAQLNFLSSFPNANPVWEDLVQSGRFDYVGASTFINQLNTRNDPRRDDYFKTVAGGTNAGTFRGGVYGTNNSYASFSAPGEKLEDPTQPGVLLSYSEVEFLLAEAVERGFAVGGTAATHYNRAVTASIQQWGGTTAEATTYLAQPTVAYATAGSTYKEKIGIQKWIALYAQPVESWKEFRRLDYPRLTAPAGALSALPLRFTYPVIEQNLNGANYTSASSAIGGDVVTTKIFWDKF</sequence>
<name>A0A1W1VWP0_9BACT</name>
<protein>
    <recommendedName>
        <fullName evidence="3">Lipoprotein</fullName>
    </recommendedName>
</protein>
<dbReference type="Proteomes" id="UP000192266">
    <property type="component" value="Unassembled WGS sequence"/>
</dbReference>
<dbReference type="SUPFAM" id="SSF48452">
    <property type="entry name" value="TPR-like"/>
    <property type="match status" value="1"/>
</dbReference>
<dbReference type="PROSITE" id="PS51257">
    <property type="entry name" value="PROKAR_LIPOPROTEIN"/>
    <property type="match status" value="1"/>
</dbReference>
<reference evidence="1 2" key="1">
    <citation type="submission" date="2017-04" db="EMBL/GenBank/DDBJ databases">
        <authorList>
            <person name="Afonso C.L."/>
            <person name="Miller P.J."/>
            <person name="Scott M.A."/>
            <person name="Spackman E."/>
            <person name="Goraichik I."/>
            <person name="Dimitrov K.M."/>
            <person name="Suarez D.L."/>
            <person name="Swayne D.E."/>
        </authorList>
    </citation>
    <scope>NUCLEOTIDE SEQUENCE [LARGE SCALE GENOMIC DNA]</scope>
    <source>
        <strain evidence="1 2">DSM 11622</strain>
    </source>
</reference>
<keyword evidence="2" id="KW-1185">Reference proteome</keyword>
<organism evidence="1 2">
    <name type="scientific">Hymenobacter roseosalivarius DSM 11622</name>
    <dbReference type="NCBI Taxonomy" id="645990"/>
    <lineage>
        <taxon>Bacteria</taxon>
        <taxon>Pseudomonadati</taxon>
        <taxon>Bacteroidota</taxon>
        <taxon>Cytophagia</taxon>
        <taxon>Cytophagales</taxon>
        <taxon>Hymenobacteraceae</taxon>
        <taxon>Hymenobacter</taxon>
    </lineage>
</organism>
<proteinExistence type="predicted"/>
<accession>A0A1W1VWP0</accession>
<dbReference type="EMBL" id="FWWW01000075">
    <property type="protein sequence ID" value="SMB97304.1"/>
    <property type="molecule type" value="Genomic_DNA"/>
</dbReference>
<evidence type="ECO:0000313" key="1">
    <source>
        <dbReference type="EMBL" id="SMB97304.1"/>
    </source>
</evidence>
<dbReference type="InterPro" id="IPR041662">
    <property type="entry name" value="SusD-like_2"/>
</dbReference>
<evidence type="ECO:0008006" key="3">
    <source>
        <dbReference type="Google" id="ProtNLM"/>
    </source>
</evidence>